<feature type="transmembrane region" description="Helical" evidence="12">
    <location>
        <begin position="62"/>
        <end position="82"/>
    </location>
</feature>
<name>A0A516G650_9MICO</name>
<feature type="domain" description="CBS" evidence="13">
    <location>
        <begin position="225"/>
        <end position="284"/>
    </location>
</feature>
<dbReference type="Gene3D" id="3.10.580.10">
    <property type="entry name" value="CBS-domain"/>
    <property type="match status" value="1"/>
</dbReference>
<feature type="transmembrane region" description="Helical" evidence="12">
    <location>
        <begin position="6"/>
        <end position="26"/>
    </location>
</feature>
<keyword evidence="7 9" id="KW-0129">CBS domain</keyword>
<dbReference type="Pfam" id="PF03471">
    <property type="entry name" value="CorC_HlyC"/>
    <property type="match status" value="1"/>
</dbReference>
<dbReference type="InterPro" id="IPR051676">
    <property type="entry name" value="UPF0053_domain"/>
</dbReference>
<dbReference type="AlphaFoldDB" id="A0A516G650"/>
<dbReference type="InterPro" id="IPR016169">
    <property type="entry name" value="FAD-bd_PCMH_sub2"/>
</dbReference>
<feature type="transmembrane region" description="Helical" evidence="12">
    <location>
        <begin position="102"/>
        <end position="127"/>
    </location>
</feature>
<dbReference type="PROSITE" id="PS51846">
    <property type="entry name" value="CNNM"/>
    <property type="match status" value="1"/>
</dbReference>
<feature type="region of interest" description="Disordered" evidence="11">
    <location>
        <begin position="443"/>
        <end position="494"/>
    </location>
</feature>
<feature type="domain" description="CNNM transmembrane" evidence="14">
    <location>
        <begin position="3"/>
        <end position="206"/>
    </location>
</feature>
<comment type="subcellular location">
    <subcellularLocation>
        <location evidence="1">Cell membrane</location>
        <topology evidence="1">Multi-pass membrane protein</topology>
    </subcellularLocation>
</comment>
<feature type="transmembrane region" description="Helical" evidence="12">
    <location>
        <begin position="139"/>
        <end position="161"/>
    </location>
</feature>
<dbReference type="KEGG" id="orz:FNH13_00640"/>
<feature type="domain" description="CBS" evidence="13">
    <location>
        <begin position="286"/>
        <end position="343"/>
    </location>
</feature>
<dbReference type="InterPro" id="IPR000644">
    <property type="entry name" value="CBS_dom"/>
</dbReference>
<dbReference type="GO" id="GO:0050660">
    <property type="term" value="F:flavin adenine dinucleotide binding"/>
    <property type="evidence" value="ECO:0007669"/>
    <property type="project" value="InterPro"/>
</dbReference>
<dbReference type="InterPro" id="IPR046342">
    <property type="entry name" value="CBS_dom_sf"/>
</dbReference>
<dbReference type="Pfam" id="PF00571">
    <property type="entry name" value="CBS"/>
    <property type="match status" value="2"/>
</dbReference>
<dbReference type="Pfam" id="PF01595">
    <property type="entry name" value="CNNM"/>
    <property type="match status" value="1"/>
</dbReference>
<evidence type="ECO:0000313" key="15">
    <source>
        <dbReference type="EMBL" id="QDO87008.1"/>
    </source>
</evidence>
<evidence type="ECO:0000256" key="3">
    <source>
        <dbReference type="ARBA" id="ARBA00022475"/>
    </source>
</evidence>
<evidence type="ECO:0000259" key="14">
    <source>
        <dbReference type="PROSITE" id="PS51846"/>
    </source>
</evidence>
<evidence type="ECO:0000259" key="13">
    <source>
        <dbReference type="PROSITE" id="PS51371"/>
    </source>
</evidence>
<evidence type="ECO:0000256" key="6">
    <source>
        <dbReference type="ARBA" id="ARBA00022989"/>
    </source>
</evidence>
<dbReference type="EMBL" id="CP041616">
    <property type="protein sequence ID" value="QDO87008.1"/>
    <property type="molecule type" value="Genomic_DNA"/>
</dbReference>
<evidence type="ECO:0000256" key="1">
    <source>
        <dbReference type="ARBA" id="ARBA00004651"/>
    </source>
</evidence>
<dbReference type="GO" id="GO:0005886">
    <property type="term" value="C:plasma membrane"/>
    <property type="evidence" value="ECO:0007669"/>
    <property type="project" value="UniProtKB-SubCell"/>
</dbReference>
<dbReference type="SUPFAM" id="SSF54631">
    <property type="entry name" value="CBS-domain pair"/>
    <property type="match status" value="1"/>
</dbReference>
<dbReference type="InterPro" id="IPR044751">
    <property type="entry name" value="Ion_transp-like_CBS"/>
</dbReference>
<evidence type="ECO:0000256" key="5">
    <source>
        <dbReference type="ARBA" id="ARBA00022737"/>
    </source>
</evidence>
<keyword evidence="8 10" id="KW-0472">Membrane</keyword>
<keyword evidence="3" id="KW-1003">Cell membrane</keyword>
<proteinExistence type="inferred from homology"/>
<evidence type="ECO:0000256" key="2">
    <source>
        <dbReference type="ARBA" id="ARBA00006337"/>
    </source>
</evidence>
<organism evidence="15 16">
    <name type="scientific">Ornithinimicrobium ciconiae</name>
    <dbReference type="NCBI Taxonomy" id="2594265"/>
    <lineage>
        <taxon>Bacteria</taxon>
        <taxon>Bacillati</taxon>
        <taxon>Actinomycetota</taxon>
        <taxon>Actinomycetes</taxon>
        <taxon>Micrococcales</taxon>
        <taxon>Ornithinimicrobiaceae</taxon>
        <taxon>Ornithinimicrobium</taxon>
    </lineage>
</organism>
<dbReference type="PROSITE" id="PS51371">
    <property type="entry name" value="CBS"/>
    <property type="match status" value="2"/>
</dbReference>
<dbReference type="CDD" id="cd04590">
    <property type="entry name" value="CBS_pair_CorC_HlyC_assoc"/>
    <property type="match status" value="1"/>
</dbReference>
<dbReference type="PANTHER" id="PTHR43099:SF6">
    <property type="entry name" value="UPF0053 PROTEIN RV1842C"/>
    <property type="match status" value="1"/>
</dbReference>
<keyword evidence="6 10" id="KW-1133">Transmembrane helix</keyword>
<evidence type="ECO:0000256" key="7">
    <source>
        <dbReference type="ARBA" id="ARBA00023122"/>
    </source>
</evidence>
<dbReference type="SMART" id="SM01091">
    <property type="entry name" value="CorC_HlyC"/>
    <property type="match status" value="1"/>
</dbReference>
<dbReference type="InterPro" id="IPR036318">
    <property type="entry name" value="FAD-bd_PCMH-like_sf"/>
</dbReference>
<sequence>MSAILSLLIGLVVILAITAATAFFVAQEFAYMTVDRSRLGARAASGDAVAERTLSITKRTSFMLSGAQLGITVTGLLVGYVAEPLVGQAAGEMFGWAGVPQGTGILIGTILALALSTIVQMVFGELVPKNLAIARPEPVARALSLPTTIYLRLTGWLVWIFDQSSNLLLKALGIEPVHDVEHSASPRDLEHIVAESRRSGDLPDELSTLLDRIIDFPDRDVEHAMIPRSRVGVLQATDTLGQIRELMAREHSRYPVLDDDEQILGVVHLTDVLVSTGPDDTPATELVRPATIVPTVMLLPDALEQLNASGNQLACVVDEYGGLAGVVTLEDLAEEFVGEITDEHDPEPPPETLEESDGTWVLDGDVHVDEIERAIGHTLPDGDYETASGLLIATHGALPDEGDVIVVSIEPASVLASEDEQLELHAEVLEVDRHVPSLLRLTLATSSPPGTEPGATADPEATTEPEATTDPEATAEPGVTTGPEASQDEQEEQR</sequence>
<comment type="similarity">
    <text evidence="2">Belongs to the UPF0053 family.</text>
</comment>
<dbReference type="Gene3D" id="3.30.465.10">
    <property type="match status" value="1"/>
</dbReference>
<keyword evidence="5" id="KW-0677">Repeat</keyword>
<evidence type="ECO:0000256" key="10">
    <source>
        <dbReference type="PROSITE-ProRule" id="PRU01193"/>
    </source>
</evidence>
<protein>
    <submittedName>
        <fullName evidence="15">DUF21 domain-containing protein</fullName>
    </submittedName>
</protein>
<dbReference type="RefSeq" id="WP_143781671.1">
    <property type="nucleotide sequence ID" value="NZ_CP041616.1"/>
</dbReference>
<dbReference type="InterPro" id="IPR005170">
    <property type="entry name" value="Transptr-assoc_dom"/>
</dbReference>
<dbReference type="Proteomes" id="UP000315395">
    <property type="component" value="Chromosome"/>
</dbReference>
<dbReference type="SUPFAM" id="SSF56176">
    <property type="entry name" value="FAD-binding/transporter-associated domain-like"/>
    <property type="match status" value="1"/>
</dbReference>
<dbReference type="InterPro" id="IPR002550">
    <property type="entry name" value="CNNM"/>
</dbReference>
<keyword evidence="4 10" id="KW-0812">Transmembrane</keyword>
<accession>A0A516G650</accession>
<dbReference type="OrthoDB" id="110231at2"/>
<keyword evidence="16" id="KW-1185">Reference proteome</keyword>
<dbReference type="SMART" id="SM00116">
    <property type="entry name" value="CBS"/>
    <property type="match status" value="2"/>
</dbReference>
<evidence type="ECO:0000256" key="9">
    <source>
        <dbReference type="PROSITE-ProRule" id="PRU00703"/>
    </source>
</evidence>
<evidence type="ECO:0000256" key="11">
    <source>
        <dbReference type="SAM" id="MobiDB-lite"/>
    </source>
</evidence>
<gene>
    <name evidence="15" type="ORF">FNH13_00640</name>
</gene>
<evidence type="ECO:0000256" key="4">
    <source>
        <dbReference type="ARBA" id="ARBA00022692"/>
    </source>
</evidence>
<reference evidence="15 16" key="1">
    <citation type="submission" date="2019-07" db="EMBL/GenBank/DDBJ databases">
        <title>complete genome sequencing of Ornithinimicrobium sp. H23M54.</title>
        <authorList>
            <person name="Bae J.-W."/>
            <person name="Lee S.-Y."/>
        </authorList>
    </citation>
    <scope>NUCLEOTIDE SEQUENCE [LARGE SCALE GENOMIC DNA]</scope>
    <source>
        <strain evidence="15 16">H23M54</strain>
    </source>
</reference>
<evidence type="ECO:0000256" key="8">
    <source>
        <dbReference type="ARBA" id="ARBA00023136"/>
    </source>
</evidence>
<evidence type="ECO:0000313" key="16">
    <source>
        <dbReference type="Proteomes" id="UP000315395"/>
    </source>
</evidence>
<dbReference type="PANTHER" id="PTHR43099">
    <property type="entry name" value="UPF0053 PROTEIN YRKA"/>
    <property type="match status" value="1"/>
</dbReference>
<evidence type="ECO:0000256" key="12">
    <source>
        <dbReference type="SAM" id="Phobius"/>
    </source>
</evidence>